<gene>
    <name evidence="1" type="ORF">LEP1GSC060_1841</name>
</gene>
<dbReference type="AlphaFoldDB" id="N1WQJ9"/>
<sequence>MTHAIVNSNAAVPTFTKGSHEESRTTYKKGRVTLGLFYFCFYGKCYIHALNMALDQIPKDKKIIHHSD</sequence>
<name>N1WQJ9_9LEPT</name>
<accession>N1WQJ9</accession>
<reference evidence="1" key="1">
    <citation type="submission" date="2013-03" db="EMBL/GenBank/DDBJ databases">
        <authorList>
            <person name="Harkins D.M."/>
            <person name="Durkin A.S."/>
            <person name="Brinkac L.M."/>
            <person name="Haft D.H."/>
            <person name="Selengut J.D."/>
            <person name="Sanka R."/>
            <person name="DePew J."/>
            <person name="Purushe J."/>
            <person name="Hartskeerl R.A."/>
            <person name="Ahmed A."/>
            <person name="van der Linden H."/>
            <person name="Goris M.G.A."/>
            <person name="Vinetz J.M."/>
            <person name="Sutton G.G."/>
            <person name="Nierman W.C."/>
            <person name="Fouts D.E."/>
        </authorList>
    </citation>
    <scope>NUCLEOTIDE SEQUENCE [LARGE SCALE GENOMIC DNA]</scope>
    <source>
        <strain evidence="1">ICFT</strain>
    </source>
</reference>
<comment type="caution">
    <text evidence="1">The sequence shown here is derived from an EMBL/GenBank/DDBJ whole genome shotgun (WGS) entry which is preliminary data.</text>
</comment>
<keyword evidence="2" id="KW-1185">Reference proteome</keyword>
<organism evidence="1 2">
    <name type="scientific">Leptospira weilii serovar Ranarum str. ICFT</name>
    <dbReference type="NCBI Taxonomy" id="1218598"/>
    <lineage>
        <taxon>Bacteria</taxon>
        <taxon>Pseudomonadati</taxon>
        <taxon>Spirochaetota</taxon>
        <taxon>Spirochaetia</taxon>
        <taxon>Leptospirales</taxon>
        <taxon>Leptospiraceae</taxon>
        <taxon>Leptospira</taxon>
    </lineage>
</organism>
<dbReference type="EMBL" id="AOHC02000026">
    <property type="protein sequence ID" value="EMY78093.1"/>
    <property type="molecule type" value="Genomic_DNA"/>
</dbReference>
<dbReference type="Proteomes" id="UP000012313">
    <property type="component" value="Unassembled WGS sequence"/>
</dbReference>
<proteinExistence type="predicted"/>
<protein>
    <submittedName>
        <fullName evidence="1">Uncharacterized protein</fullName>
    </submittedName>
</protein>
<evidence type="ECO:0000313" key="2">
    <source>
        <dbReference type="Proteomes" id="UP000012313"/>
    </source>
</evidence>
<dbReference type="STRING" id="1218598.LEP1GSC060_1841"/>
<dbReference type="RefSeq" id="WP_003001097.1">
    <property type="nucleotide sequence ID" value="NZ_AOHC02000026.1"/>
</dbReference>
<evidence type="ECO:0000313" key="1">
    <source>
        <dbReference type="EMBL" id="EMY78093.1"/>
    </source>
</evidence>